<evidence type="ECO:0000259" key="1">
    <source>
        <dbReference type="Pfam" id="PF04773"/>
    </source>
</evidence>
<accession>A0AAD0VLZ7</accession>
<keyword evidence="5" id="KW-1185">Reference proteome</keyword>
<dbReference type="Pfam" id="PF04773">
    <property type="entry name" value="FecR"/>
    <property type="match status" value="1"/>
</dbReference>
<evidence type="ECO:0000313" key="3">
    <source>
        <dbReference type="EMBL" id="RXJ92103.1"/>
    </source>
</evidence>
<dbReference type="EMBL" id="CP031367">
    <property type="protein sequence ID" value="AXK48782.1"/>
    <property type="molecule type" value="Genomic_DNA"/>
</dbReference>
<dbReference type="Proteomes" id="UP000254504">
    <property type="component" value="Chromosome"/>
</dbReference>
<dbReference type="PANTHER" id="PTHR38731:SF1">
    <property type="entry name" value="FECR PROTEIN DOMAIN-CONTAINING PROTEIN"/>
    <property type="match status" value="1"/>
</dbReference>
<reference evidence="2 4" key="2">
    <citation type="submission" date="2018-07" db="EMBL/GenBank/DDBJ databases">
        <title>Complete genome of the Arcobacter trophiarum type strain LMG 25534.</title>
        <authorList>
            <person name="Miller W.G."/>
            <person name="Yee E."/>
        </authorList>
    </citation>
    <scope>NUCLEOTIDE SEQUENCE [LARGE SCALE GENOMIC DNA]</scope>
    <source>
        <strain evidence="2 4">LMG 25534</strain>
    </source>
</reference>
<protein>
    <submittedName>
        <fullName evidence="2">FecR domain-containing protein</fullName>
    </submittedName>
</protein>
<evidence type="ECO:0000313" key="4">
    <source>
        <dbReference type="Proteomes" id="UP000254504"/>
    </source>
</evidence>
<organism evidence="2 4">
    <name type="scientific">Aliarcobacter trophiarum LMG 25534</name>
    <dbReference type="NCBI Taxonomy" id="1032241"/>
    <lineage>
        <taxon>Bacteria</taxon>
        <taxon>Pseudomonadati</taxon>
        <taxon>Campylobacterota</taxon>
        <taxon>Epsilonproteobacteria</taxon>
        <taxon>Campylobacterales</taxon>
        <taxon>Arcobacteraceae</taxon>
        <taxon>Aliarcobacter</taxon>
    </lineage>
</organism>
<dbReference type="KEGG" id="atp:ATR_0916"/>
<dbReference type="AlphaFoldDB" id="A0AAD0VLZ7"/>
<name>A0AAD0VLZ7_9BACT</name>
<dbReference type="Proteomes" id="UP000289132">
    <property type="component" value="Unassembled WGS sequence"/>
</dbReference>
<evidence type="ECO:0000313" key="2">
    <source>
        <dbReference type="EMBL" id="AXK48782.1"/>
    </source>
</evidence>
<gene>
    <name evidence="2" type="ORF">ATR_0916</name>
    <name evidence="3" type="ORF">CRU87_04490</name>
</gene>
<dbReference type="PANTHER" id="PTHR38731">
    <property type="entry name" value="LIPL45-RELATED LIPOPROTEIN-RELATED"/>
    <property type="match status" value="1"/>
</dbReference>
<dbReference type="InterPro" id="IPR006860">
    <property type="entry name" value="FecR"/>
</dbReference>
<evidence type="ECO:0000313" key="5">
    <source>
        <dbReference type="Proteomes" id="UP000289132"/>
    </source>
</evidence>
<sequence length="384" mass="42669">MKKIIFLFLLFVSTLFANIGTITLLEGEAFTKRGEESIRLKLTDTIFEKDFIETKSNSKVKITFKDNTIITIGEDSTLDIEEYLYSNSSNDKSNFNVTKGAFHVITGQIGKTNPDKFKLKTKNASIGIRGTEIYGDENVVFCTQGAIFVNSFGVIREVPQGFFLNTFNNQIPSLVIPINQEQFRDLISRLNTNSISNNQNPNNFDNSSTPLAFQNNQGSEMMQNQDNQNSWGYWASSIQDENNNTRIDKSINDYMQNSNNMDSNNMDSSNVEYVQNLMNNTTITELNFSGDINVPNIPSIGTNYIDFNFYFGGSDNTFNASYGFEGERGNNYGGDLNGNITSTGFSGTNISGIFNGANIDSISGNITMDNGLDTLDGTFSANKQ</sequence>
<reference evidence="3 5" key="1">
    <citation type="submission" date="2017-10" db="EMBL/GenBank/DDBJ databases">
        <title>Genomics of the genus Arcobacter.</title>
        <authorList>
            <person name="Perez-Cataluna A."/>
            <person name="Figueras M.J."/>
        </authorList>
    </citation>
    <scope>NUCLEOTIDE SEQUENCE [LARGE SCALE GENOMIC DNA]</scope>
    <source>
        <strain evidence="3 5">LMG 25534</strain>
    </source>
</reference>
<dbReference type="RefSeq" id="WP_115428293.1">
    <property type="nucleotide sequence ID" value="NZ_CP031367.1"/>
</dbReference>
<proteinExistence type="predicted"/>
<feature type="domain" description="FecR protein" evidence="1">
    <location>
        <begin position="51"/>
        <end position="141"/>
    </location>
</feature>
<dbReference type="EMBL" id="PDKD01000005">
    <property type="protein sequence ID" value="RXJ92103.1"/>
    <property type="molecule type" value="Genomic_DNA"/>
</dbReference>